<dbReference type="AlphaFoldDB" id="A0A0C1R2N9"/>
<dbReference type="Proteomes" id="UP000029738">
    <property type="component" value="Unassembled WGS sequence"/>
</dbReference>
<reference evidence="5" key="2">
    <citation type="submission" date="2019-11" db="EMBL/GenBank/DDBJ databases">
        <title>Improved Assembly of Tolypothrix boutellei genome.</title>
        <authorList>
            <person name="Sarangi A.N."/>
            <person name="Mukherjee M."/>
            <person name="Ghosh S."/>
            <person name="Singh D."/>
            <person name="Das A."/>
            <person name="Kant S."/>
            <person name="Prusty A."/>
            <person name="Tripathy S."/>
        </authorList>
    </citation>
    <scope>NUCLEOTIDE SEQUENCE</scope>
    <source>
        <strain evidence="5">VB521301</strain>
    </source>
</reference>
<dbReference type="EMBL" id="JHEG04000001">
    <property type="protein sequence ID" value="KAF3890165.1"/>
    <property type="molecule type" value="Genomic_DNA"/>
</dbReference>
<dbReference type="OrthoDB" id="9800233at2"/>
<reference evidence="6" key="1">
    <citation type="journal article" date="2015" name="Genome Announc.">
        <title>Draft Genome Sequence of Tolypothrix boutellei Strain VB521301.</title>
        <authorList>
            <person name="Chandrababunaidu M.M."/>
            <person name="Singh D."/>
            <person name="Sen D."/>
            <person name="Bhan S."/>
            <person name="Das S."/>
            <person name="Gupta A."/>
            <person name="Adhikary S.P."/>
            <person name="Tripathy S."/>
        </authorList>
    </citation>
    <scope>NUCLEOTIDE SEQUENCE</scope>
    <source>
        <strain evidence="6">VB521301</strain>
    </source>
</reference>
<dbReference type="SUPFAM" id="SSF53335">
    <property type="entry name" value="S-adenosyl-L-methionine-dependent methyltransferases"/>
    <property type="match status" value="1"/>
</dbReference>
<dbReference type="GO" id="GO:0032259">
    <property type="term" value="P:methylation"/>
    <property type="evidence" value="ECO:0007669"/>
    <property type="project" value="UniProtKB-KW"/>
</dbReference>
<keyword evidence="2 4" id="KW-0489">Methyltransferase</keyword>
<dbReference type="EC" id="2.1.1.-" evidence="4"/>
<gene>
    <name evidence="6" type="ORF">DA73_0234690</name>
    <name evidence="5" type="ORF">DA73_0400035490</name>
</gene>
<evidence type="ECO:0000313" key="5">
    <source>
        <dbReference type="EMBL" id="KAF3890165.1"/>
    </source>
</evidence>
<comment type="similarity">
    <text evidence="1 4">Belongs to the UPF0677 family.</text>
</comment>
<evidence type="ECO:0000313" key="7">
    <source>
        <dbReference type="Proteomes" id="UP000029738"/>
    </source>
</evidence>
<dbReference type="InterPro" id="IPR011610">
    <property type="entry name" value="SAM_mthyl_Trfase_ML2640-like"/>
</dbReference>
<keyword evidence="7" id="KW-1185">Reference proteome</keyword>
<dbReference type="InterPro" id="IPR007213">
    <property type="entry name" value="Ppm1/Ppm2/Tcmp"/>
</dbReference>
<dbReference type="Pfam" id="PF04072">
    <property type="entry name" value="LCM"/>
    <property type="match status" value="1"/>
</dbReference>
<accession>A0A0C1R2N9</accession>
<dbReference type="NCBIfam" id="TIGR00027">
    <property type="entry name" value="mthyl_TIGR00027"/>
    <property type="match status" value="1"/>
</dbReference>
<dbReference type="PANTHER" id="PTHR43619:SF2">
    <property type="entry name" value="S-ADENOSYL-L-METHIONINE-DEPENDENT METHYLTRANSFERASES SUPERFAMILY PROTEIN"/>
    <property type="match status" value="1"/>
</dbReference>
<proteinExistence type="inferred from homology"/>
<dbReference type="Gene3D" id="3.40.50.150">
    <property type="entry name" value="Vaccinia Virus protein VP39"/>
    <property type="match status" value="1"/>
</dbReference>
<dbReference type="STRING" id="1479485.DA73_0234690"/>
<comment type="caution">
    <text evidence="6">The sequence shown here is derived from an EMBL/GenBank/DDBJ whole genome shotgun (WGS) entry which is preliminary data.</text>
</comment>
<dbReference type="RefSeq" id="WP_038081770.1">
    <property type="nucleotide sequence ID" value="NZ_JHEG04000001.1"/>
</dbReference>
<dbReference type="EMBL" id="JHEG02000059">
    <property type="protein sequence ID" value="KIE06525.1"/>
    <property type="molecule type" value="Genomic_DNA"/>
</dbReference>
<evidence type="ECO:0000256" key="3">
    <source>
        <dbReference type="ARBA" id="ARBA00022679"/>
    </source>
</evidence>
<dbReference type="InterPro" id="IPR029063">
    <property type="entry name" value="SAM-dependent_MTases_sf"/>
</dbReference>
<evidence type="ECO:0000256" key="1">
    <source>
        <dbReference type="ARBA" id="ARBA00008138"/>
    </source>
</evidence>
<keyword evidence="3 6" id="KW-0808">Transferase</keyword>
<protein>
    <recommendedName>
        <fullName evidence="4">S-adenosyl-L-methionine-dependent methyltransferase</fullName>
        <ecNumber evidence="4">2.1.1.-</ecNumber>
    </recommendedName>
</protein>
<comment type="function">
    <text evidence="4">Exhibits S-adenosyl-L-methionine-dependent methyltransferase activity.</text>
</comment>
<name>A0A0C1R2N9_9CYAN</name>
<keyword evidence="4" id="KW-0949">S-adenosyl-L-methionine</keyword>
<dbReference type="PANTHER" id="PTHR43619">
    <property type="entry name" value="S-ADENOSYL-L-METHIONINE-DEPENDENT METHYLTRANSFERASE YKTD-RELATED"/>
    <property type="match status" value="1"/>
</dbReference>
<sequence>MSEETVGNVSFTAKVIAAGRAIESQRPDALFIDPIAAQLAGQEAIEAAIPRLEEYEKQGRPFTSVRTRFFDDFLNNYSKHIQQIVFLGAGMDTRAFRLNWQSETHVYEIDKPDVLLYKESVLSGIIPNCNRHSICADLKESLWVQMLLEEGYRPSEPSIWVLEGFLYYLNPTEVENLLTNIQNLSVAGSYLGVDVINTAICNGSDDWAKYWLSSCDNPESFFAAYGWNASAIQPGEEGASFGRFTYQFPLRNLPDAPHIFFVKAVKKN</sequence>
<evidence type="ECO:0000313" key="6">
    <source>
        <dbReference type="EMBL" id="KIE06525.1"/>
    </source>
</evidence>
<evidence type="ECO:0000256" key="2">
    <source>
        <dbReference type="ARBA" id="ARBA00022603"/>
    </source>
</evidence>
<organism evidence="6">
    <name type="scientific">Tolypothrix bouteillei VB521301</name>
    <dbReference type="NCBI Taxonomy" id="1479485"/>
    <lineage>
        <taxon>Bacteria</taxon>
        <taxon>Bacillati</taxon>
        <taxon>Cyanobacteriota</taxon>
        <taxon>Cyanophyceae</taxon>
        <taxon>Nostocales</taxon>
        <taxon>Tolypothrichaceae</taxon>
        <taxon>Tolypothrix</taxon>
    </lineage>
</organism>
<evidence type="ECO:0000256" key="4">
    <source>
        <dbReference type="RuleBase" id="RU362030"/>
    </source>
</evidence>
<dbReference type="GO" id="GO:0008168">
    <property type="term" value="F:methyltransferase activity"/>
    <property type="evidence" value="ECO:0007669"/>
    <property type="project" value="UniProtKB-UniRule"/>
</dbReference>